<dbReference type="AlphaFoldDB" id="A0A074KY97"/>
<dbReference type="OrthoDB" id="1122071at2"/>
<accession>A0A074KY97</accession>
<dbReference type="EMBL" id="JMIH01000014">
    <property type="protein sequence ID" value="KEO74961.1"/>
    <property type="molecule type" value="Genomic_DNA"/>
</dbReference>
<gene>
    <name evidence="1" type="ORF">EL17_04600</name>
</gene>
<dbReference type="RefSeq" id="WP_035071372.1">
    <property type="nucleotide sequence ID" value="NZ_JMIH01000014.1"/>
</dbReference>
<evidence type="ECO:0000313" key="2">
    <source>
        <dbReference type="Proteomes" id="UP000027821"/>
    </source>
</evidence>
<name>A0A074KY97_9BACT</name>
<protein>
    <submittedName>
        <fullName evidence="1">Uncharacterized protein</fullName>
    </submittedName>
</protein>
<comment type="caution">
    <text evidence="1">The sequence shown here is derived from an EMBL/GenBank/DDBJ whole genome shotgun (WGS) entry which is preliminary data.</text>
</comment>
<organism evidence="1 2">
    <name type="scientific">Anditalea andensis</name>
    <dbReference type="NCBI Taxonomy" id="1048983"/>
    <lineage>
        <taxon>Bacteria</taxon>
        <taxon>Pseudomonadati</taxon>
        <taxon>Bacteroidota</taxon>
        <taxon>Cytophagia</taxon>
        <taxon>Cytophagales</taxon>
        <taxon>Cytophagaceae</taxon>
        <taxon>Anditalea</taxon>
    </lineage>
</organism>
<keyword evidence="2" id="KW-1185">Reference proteome</keyword>
<reference evidence="1 2" key="1">
    <citation type="submission" date="2014-04" db="EMBL/GenBank/DDBJ databases">
        <title>Characterization and application of a salt tolerant electro-active bacterium.</title>
        <authorList>
            <person name="Yang L."/>
            <person name="Wei S."/>
            <person name="Tay Q.X.M."/>
        </authorList>
    </citation>
    <scope>NUCLEOTIDE SEQUENCE [LARGE SCALE GENOMIC DNA]</scope>
    <source>
        <strain evidence="1 2">LY1</strain>
    </source>
</reference>
<evidence type="ECO:0000313" key="1">
    <source>
        <dbReference type="EMBL" id="KEO74961.1"/>
    </source>
</evidence>
<sequence>MSASALKNRIIEKVSSITDETILEEIERFVNHESDTEEKYKFTPLERQAINKGLEDIKMGEVYTSEEAAQMMKEWLKK</sequence>
<dbReference type="STRING" id="1048983.EL17_04600"/>
<proteinExistence type="predicted"/>
<dbReference type="Proteomes" id="UP000027821">
    <property type="component" value="Unassembled WGS sequence"/>
</dbReference>